<evidence type="ECO:0000313" key="1">
    <source>
        <dbReference type="EMBL" id="VFQ92739.1"/>
    </source>
</evidence>
<reference evidence="1 2" key="1">
    <citation type="submission" date="2018-04" db="EMBL/GenBank/DDBJ databases">
        <authorList>
            <person name="Vogel A."/>
        </authorList>
    </citation>
    <scope>NUCLEOTIDE SEQUENCE [LARGE SCALE GENOMIC DNA]</scope>
</reference>
<name>A0A484MW50_9ASTE</name>
<sequence>MFVEGKFRSPGGKPNLFVDMDLYTAQTPGYLRLFCPLDFTQPCCGKTKGLLIIGLLSRDSILRFGGEELLMVLLHSWTEIRTGNSFNTMTWEVYDGTSQVFG</sequence>
<accession>A0A484MW50</accession>
<protein>
    <submittedName>
        <fullName evidence="1">Uncharacterized protein</fullName>
    </submittedName>
</protein>
<gene>
    <name evidence="1" type="ORF">CCAM_LOCUS34515</name>
</gene>
<keyword evidence="2" id="KW-1185">Reference proteome</keyword>
<evidence type="ECO:0000313" key="2">
    <source>
        <dbReference type="Proteomes" id="UP000595140"/>
    </source>
</evidence>
<dbReference type="Proteomes" id="UP000595140">
    <property type="component" value="Unassembled WGS sequence"/>
</dbReference>
<dbReference type="AlphaFoldDB" id="A0A484MW50"/>
<organism evidence="1 2">
    <name type="scientific">Cuscuta campestris</name>
    <dbReference type="NCBI Taxonomy" id="132261"/>
    <lineage>
        <taxon>Eukaryota</taxon>
        <taxon>Viridiplantae</taxon>
        <taxon>Streptophyta</taxon>
        <taxon>Embryophyta</taxon>
        <taxon>Tracheophyta</taxon>
        <taxon>Spermatophyta</taxon>
        <taxon>Magnoliopsida</taxon>
        <taxon>eudicotyledons</taxon>
        <taxon>Gunneridae</taxon>
        <taxon>Pentapetalae</taxon>
        <taxon>asterids</taxon>
        <taxon>lamiids</taxon>
        <taxon>Solanales</taxon>
        <taxon>Convolvulaceae</taxon>
        <taxon>Cuscuteae</taxon>
        <taxon>Cuscuta</taxon>
        <taxon>Cuscuta subgen. Grammica</taxon>
        <taxon>Cuscuta sect. Cleistogrammica</taxon>
    </lineage>
</organism>
<dbReference type="EMBL" id="OOIL02004614">
    <property type="protein sequence ID" value="VFQ92739.1"/>
    <property type="molecule type" value="Genomic_DNA"/>
</dbReference>
<proteinExistence type="predicted"/>